<feature type="transmembrane region" description="Helical" evidence="2">
    <location>
        <begin position="239"/>
        <end position="258"/>
    </location>
</feature>
<evidence type="ECO:0000313" key="4">
    <source>
        <dbReference type="EMBL" id="MQL52497.1"/>
    </source>
</evidence>
<keyword evidence="2" id="KW-1133">Transmembrane helix</keyword>
<comment type="caution">
    <text evidence="4">The sequence shown here is derived from an EMBL/GenBank/DDBJ whole genome shotgun (WGS) entry which is preliminary data.</text>
</comment>
<dbReference type="InterPro" id="IPR037185">
    <property type="entry name" value="EmrE-like"/>
</dbReference>
<dbReference type="SUPFAM" id="SSF103481">
    <property type="entry name" value="Multidrug resistance efflux transporter EmrE"/>
    <property type="match status" value="2"/>
</dbReference>
<name>A0A6N7ISR0_9FIRM</name>
<keyword evidence="2" id="KW-0472">Membrane</keyword>
<gene>
    <name evidence="4" type="ORF">GFC01_09530</name>
</gene>
<feature type="transmembrane region" description="Helical" evidence="2">
    <location>
        <begin position="37"/>
        <end position="54"/>
    </location>
</feature>
<dbReference type="GO" id="GO:0016020">
    <property type="term" value="C:membrane"/>
    <property type="evidence" value="ECO:0007669"/>
    <property type="project" value="InterPro"/>
</dbReference>
<dbReference type="Gene3D" id="1.10.3730.20">
    <property type="match status" value="2"/>
</dbReference>
<comment type="similarity">
    <text evidence="1">Belongs to the EamA transporter family.</text>
</comment>
<feature type="transmembrane region" description="Helical" evidence="2">
    <location>
        <begin position="91"/>
        <end position="114"/>
    </location>
</feature>
<feature type="transmembrane region" description="Helical" evidence="2">
    <location>
        <begin position="177"/>
        <end position="199"/>
    </location>
</feature>
<dbReference type="InterPro" id="IPR000620">
    <property type="entry name" value="EamA_dom"/>
</dbReference>
<evidence type="ECO:0000259" key="3">
    <source>
        <dbReference type="Pfam" id="PF00892"/>
    </source>
</evidence>
<feature type="transmembrane region" description="Helical" evidence="2">
    <location>
        <begin position="264"/>
        <end position="281"/>
    </location>
</feature>
<dbReference type="PANTHER" id="PTHR12715:SF4">
    <property type="entry name" value="EAMA DOMAIN-CONTAINING PROTEIN"/>
    <property type="match status" value="1"/>
</dbReference>
<dbReference type="Proteomes" id="UP000441717">
    <property type="component" value="Unassembled WGS sequence"/>
</dbReference>
<feature type="domain" description="EamA" evidence="3">
    <location>
        <begin position="149"/>
        <end position="282"/>
    </location>
</feature>
<dbReference type="EMBL" id="WHYR01000023">
    <property type="protein sequence ID" value="MQL52497.1"/>
    <property type="molecule type" value="Genomic_DNA"/>
</dbReference>
<sequence length="286" mass="29818">MDVRSLTAFGVSILFWASAFAGIRAGLTAYSPGHLALLRFLVASLVLAGYAILTRMRLPQARDLPAILLLGFAGITVYHVALSYGEVTVTAGAASLLIAAGPVFTALLAAVFLGERLQPRGWAGIAVSFAGVALIALGEEGGGMHFSPAAFLILLAALGTSLYFVFQKPYLKKYSALEFTSYTIWSGTLLMLVFLPGLAGEIQAAPLSATLSIVYLGVFPAALAYVTWAYALARVPASVAASFLYLSPVLAILIALLWLGELPAVLSLVGGAVALLGVLLVNSRGR</sequence>
<feature type="transmembrane region" description="Helical" evidence="2">
    <location>
        <begin position="211"/>
        <end position="232"/>
    </location>
</feature>
<proteinExistence type="inferred from homology"/>
<dbReference type="AlphaFoldDB" id="A0A6N7ISR0"/>
<accession>A0A6N7ISR0</accession>
<evidence type="ECO:0000256" key="2">
    <source>
        <dbReference type="SAM" id="Phobius"/>
    </source>
</evidence>
<dbReference type="Pfam" id="PF00892">
    <property type="entry name" value="EamA"/>
    <property type="match status" value="2"/>
</dbReference>
<organism evidence="4 5">
    <name type="scientific">Desulfofundulus thermobenzoicus</name>
    <dbReference type="NCBI Taxonomy" id="29376"/>
    <lineage>
        <taxon>Bacteria</taxon>
        <taxon>Bacillati</taxon>
        <taxon>Bacillota</taxon>
        <taxon>Clostridia</taxon>
        <taxon>Eubacteriales</taxon>
        <taxon>Peptococcaceae</taxon>
        <taxon>Desulfofundulus</taxon>
    </lineage>
</organism>
<keyword evidence="5" id="KW-1185">Reference proteome</keyword>
<protein>
    <submittedName>
        <fullName evidence="4">EamA family transporter</fullName>
    </submittedName>
</protein>
<dbReference type="InterPro" id="IPR052756">
    <property type="entry name" value="Alkyne_AA_exporter"/>
</dbReference>
<keyword evidence="2" id="KW-0812">Transmembrane</keyword>
<feature type="transmembrane region" description="Helical" evidence="2">
    <location>
        <begin position="144"/>
        <end position="165"/>
    </location>
</feature>
<feature type="transmembrane region" description="Helical" evidence="2">
    <location>
        <begin position="66"/>
        <end position="85"/>
    </location>
</feature>
<reference evidence="4 5" key="1">
    <citation type="submission" date="2019-10" db="EMBL/GenBank/DDBJ databases">
        <title>Comparative genomics of sulfur disproportionating microorganisms.</title>
        <authorList>
            <person name="Ward L.M."/>
            <person name="Bertran E."/>
            <person name="Johnston D."/>
        </authorList>
    </citation>
    <scope>NUCLEOTIDE SEQUENCE [LARGE SCALE GENOMIC DNA]</scope>
    <source>
        <strain evidence="4 5">DSM 14055</strain>
    </source>
</reference>
<feature type="transmembrane region" description="Helical" evidence="2">
    <location>
        <begin position="121"/>
        <end position="138"/>
    </location>
</feature>
<dbReference type="PANTHER" id="PTHR12715">
    <property type="entry name" value="TRANSPORTER, DRUG/METABOLITE EXPORTER FAMILY"/>
    <property type="match status" value="1"/>
</dbReference>
<evidence type="ECO:0000256" key="1">
    <source>
        <dbReference type="ARBA" id="ARBA00007362"/>
    </source>
</evidence>
<feature type="domain" description="EamA" evidence="3">
    <location>
        <begin position="11"/>
        <end position="136"/>
    </location>
</feature>
<evidence type="ECO:0000313" key="5">
    <source>
        <dbReference type="Proteomes" id="UP000441717"/>
    </source>
</evidence>